<evidence type="ECO:0000313" key="2">
    <source>
        <dbReference type="Proteomes" id="UP000054538"/>
    </source>
</evidence>
<dbReference type="InParanoid" id="A0A0D0DF84"/>
<accession>A0A0D0DF84</accession>
<sequence length="60" mass="6668">MHRPARCYLCGTPKAEALTQDAPTSVTSRSFNSSWNLTSLLVQPRADPSRLCTMQMLTLI</sequence>
<reference evidence="2" key="2">
    <citation type="submission" date="2015-01" db="EMBL/GenBank/DDBJ databases">
        <title>Evolutionary Origins and Diversification of the Mycorrhizal Mutualists.</title>
        <authorList>
            <consortium name="DOE Joint Genome Institute"/>
            <consortium name="Mycorrhizal Genomics Consortium"/>
            <person name="Kohler A."/>
            <person name="Kuo A."/>
            <person name="Nagy L.G."/>
            <person name="Floudas D."/>
            <person name="Copeland A."/>
            <person name="Barry K.W."/>
            <person name="Cichocki N."/>
            <person name="Veneault-Fourrey C."/>
            <person name="LaButti K."/>
            <person name="Lindquist E.A."/>
            <person name="Lipzen A."/>
            <person name="Lundell T."/>
            <person name="Morin E."/>
            <person name="Murat C."/>
            <person name="Riley R."/>
            <person name="Ohm R."/>
            <person name="Sun H."/>
            <person name="Tunlid A."/>
            <person name="Henrissat B."/>
            <person name="Grigoriev I.V."/>
            <person name="Hibbett D.S."/>
            <person name="Martin F."/>
        </authorList>
    </citation>
    <scope>NUCLEOTIDE SEQUENCE [LARGE SCALE GENOMIC DNA]</scope>
    <source>
        <strain evidence="2">Ve08.2h10</strain>
    </source>
</reference>
<dbReference type="EMBL" id="KN825597">
    <property type="protein sequence ID" value="KIK83311.1"/>
    <property type="molecule type" value="Genomic_DNA"/>
</dbReference>
<evidence type="ECO:0000313" key="1">
    <source>
        <dbReference type="EMBL" id="KIK83311.1"/>
    </source>
</evidence>
<dbReference type="HOGENOM" id="CLU_2942483_0_0_1"/>
<proteinExistence type="predicted"/>
<name>A0A0D0DF84_9AGAM</name>
<reference evidence="1 2" key="1">
    <citation type="submission" date="2014-04" db="EMBL/GenBank/DDBJ databases">
        <authorList>
            <consortium name="DOE Joint Genome Institute"/>
            <person name="Kuo A."/>
            <person name="Kohler A."/>
            <person name="Jargeat P."/>
            <person name="Nagy L.G."/>
            <person name="Floudas D."/>
            <person name="Copeland A."/>
            <person name="Barry K.W."/>
            <person name="Cichocki N."/>
            <person name="Veneault-Fourrey C."/>
            <person name="LaButti K."/>
            <person name="Lindquist E.A."/>
            <person name="Lipzen A."/>
            <person name="Lundell T."/>
            <person name="Morin E."/>
            <person name="Murat C."/>
            <person name="Sun H."/>
            <person name="Tunlid A."/>
            <person name="Henrissat B."/>
            <person name="Grigoriev I.V."/>
            <person name="Hibbett D.S."/>
            <person name="Martin F."/>
            <person name="Nordberg H.P."/>
            <person name="Cantor M.N."/>
            <person name="Hua S.X."/>
        </authorList>
    </citation>
    <scope>NUCLEOTIDE SEQUENCE [LARGE SCALE GENOMIC DNA]</scope>
    <source>
        <strain evidence="1 2">Ve08.2h10</strain>
    </source>
</reference>
<dbReference type="AlphaFoldDB" id="A0A0D0DF84"/>
<keyword evidence="2" id="KW-1185">Reference proteome</keyword>
<protein>
    <submittedName>
        <fullName evidence="1">Unplaced genomic scaffold scaffold_775, whole genome shotgun sequence</fullName>
    </submittedName>
</protein>
<feature type="non-terminal residue" evidence="1">
    <location>
        <position position="1"/>
    </location>
</feature>
<gene>
    <name evidence="1" type="ORF">PAXRUDRAFT_832089</name>
</gene>
<dbReference type="Proteomes" id="UP000054538">
    <property type="component" value="Unassembled WGS sequence"/>
</dbReference>
<organism evidence="1 2">
    <name type="scientific">Paxillus rubicundulus Ve08.2h10</name>
    <dbReference type="NCBI Taxonomy" id="930991"/>
    <lineage>
        <taxon>Eukaryota</taxon>
        <taxon>Fungi</taxon>
        <taxon>Dikarya</taxon>
        <taxon>Basidiomycota</taxon>
        <taxon>Agaricomycotina</taxon>
        <taxon>Agaricomycetes</taxon>
        <taxon>Agaricomycetidae</taxon>
        <taxon>Boletales</taxon>
        <taxon>Paxilineae</taxon>
        <taxon>Paxillaceae</taxon>
        <taxon>Paxillus</taxon>
    </lineage>
</organism>